<accession>A0A1Y1YWP4</accession>
<evidence type="ECO:0000313" key="2">
    <source>
        <dbReference type="Proteomes" id="UP000193144"/>
    </source>
</evidence>
<sequence>MSPTRMSGDGTCSGLWVESQLPMRVARVPHGCITTTWKRQGSALCDWNLGPALLLRDRNICFSLDPVSPCPCANPIATTTEGPLHLHHLSLFVTHTEASNRMCETELLYGCCRIQDVRGAHELRPSSRASPRSTESPDCIRSSGFSLHRGRSGNVASLHLSGCYRDNSFCNACPTNSPSQTTVQSSQVCGKCGDGIPLAPPHPSLSEFRSSGHRQ</sequence>
<name>A0A1Y1YWP4_9PLEO</name>
<evidence type="ECO:0000313" key="1">
    <source>
        <dbReference type="EMBL" id="ORY02483.1"/>
    </source>
</evidence>
<proteinExistence type="predicted"/>
<dbReference type="EMBL" id="MCFA01000157">
    <property type="protein sequence ID" value="ORY02483.1"/>
    <property type="molecule type" value="Genomic_DNA"/>
</dbReference>
<dbReference type="Proteomes" id="UP000193144">
    <property type="component" value="Unassembled WGS sequence"/>
</dbReference>
<gene>
    <name evidence="1" type="ORF">BCR34DRAFT_82211</name>
</gene>
<dbReference type="AlphaFoldDB" id="A0A1Y1YWP4"/>
<reference evidence="1 2" key="1">
    <citation type="submission" date="2016-07" db="EMBL/GenBank/DDBJ databases">
        <title>Pervasive Adenine N6-methylation of Active Genes in Fungi.</title>
        <authorList>
            <consortium name="DOE Joint Genome Institute"/>
            <person name="Mondo S.J."/>
            <person name="Dannebaum R.O."/>
            <person name="Kuo R.C."/>
            <person name="Labutti K."/>
            <person name="Haridas S."/>
            <person name="Kuo A."/>
            <person name="Salamov A."/>
            <person name="Ahrendt S.R."/>
            <person name="Lipzen A."/>
            <person name="Sullivan W."/>
            <person name="Andreopoulos W.B."/>
            <person name="Clum A."/>
            <person name="Lindquist E."/>
            <person name="Daum C."/>
            <person name="Ramamoorthy G.K."/>
            <person name="Gryganskyi A."/>
            <person name="Culley D."/>
            <person name="Magnuson J.K."/>
            <person name="James T.Y."/>
            <person name="O'Malley M.A."/>
            <person name="Stajich J.E."/>
            <person name="Spatafora J.W."/>
            <person name="Visel A."/>
            <person name="Grigoriev I.V."/>
        </authorList>
    </citation>
    <scope>NUCLEOTIDE SEQUENCE [LARGE SCALE GENOMIC DNA]</scope>
    <source>
        <strain evidence="1 2">CBS 115471</strain>
    </source>
</reference>
<organism evidence="1 2">
    <name type="scientific">Clohesyomyces aquaticus</name>
    <dbReference type="NCBI Taxonomy" id="1231657"/>
    <lineage>
        <taxon>Eukaryota</taxon>
        <taxon>Fungi</taxon>
        <taxon>Dikarya</taxon>
        <taxon>Ascomycota</taxon>
        <taxon>Pezizomycotina</taxon>
        <taxon>Dothideomycetes</taxon>
        <taxon>Pleosporomycetidae</taxon>
        <taxon>Pleosporales</taxon>
        <taxon>Lindgomycetaceae</taxon>
        <taxon>Clohesyomyces</taxon>
    </lineage>
</organism>
<comment type="caution">
    <text evidence="1">The sequence shown here is derived from an EMBL/GenBank/DDBJ whole genome shotgun (WGS) entry which is preliminary data.</text>
</comment>
<keyword evidence="2" id="KW-1185">Reference proteome</keyword>
<protein>
    <submittedName>
        <fullName evidence="1">Uncharacterized protein</fullName>
    </submittedName>
</protein>